<keyword evidence="4 5" id="KW-0472">Membrane</keyword>
<sequence>METLIALQAWHWLVLGLALLTLEVLASTGFFIGIALASLVTSLLLWLMPTLVWHWQVTVFGLLAVVLTVAYHRVFKGVNQQTDSPLLNNRAAQLVGTRFVLDTDVDGSGSVMINDTRWHVVSDSALTKGSSVRVIGTEGMTLRVDAVN</sequence>
<keyword evidence="3 5" id="KW-1133">Transmembrane helix</keyword>
<reference evidence="7" key="1">
    <citation type="journal article" date="2014" name="Int. J. Syst. Evol. Microbiol.">
        <title>Complete genome sequence of Corynebacterium casei LMG S-19264T (=DSM 44701T), isolated from a smear-ripened cheese.</title>
        <authorList>
            <consortium name="US DOE Joint Genome Institute (JGI-PGF)"/>
            <person name="Walter F."/>
            <person name="Albersmeier A."/>
            <person name="Kalinowski J."/>
            <person name="Ruckert C."/>
        </authorList>
    </citation>
    <scope>NUCLEOTIDE SEQUENCE</scope>
    <source>
        <strain evidence="7">KCTC 23430</strain>
    </source>
</reference>
<feature type="transmembrane region" description="Helical" evidence="5">
    <location>
        <begin position="12"/>
        <end position="40"/>
    </location>
</feature>
<evidence type="ECO:0000256" key="1">
    <source>
        <dbReference type="ARBA" id="ARBA00004141"/>
    </source>
</evidence>
<accession>A0A918XHF8</accession>
<dbReference type="Gene3D" id="2.40.50.140">
    <property type="entry name" value="Nucleic acid-binding proteins"/>
    <property type="match status" value="1"/>
</dbReference>
<evidence type="ECO:0000256" key="5">
    <source>
        <dbReference type="SAM" id="Phobius"/>
    </source>
</evidence>
<dbReference type="Proteomes" id="UP000644693">
    <property type="component" value="Unassembled WGS sequence"/>
</dbReference>
<comment type="caution">
    <text evidence="7">The sequence shown here is derived from an EMBL/GenBank/DDBJ whole genome shotgun (WGS) entry which is preliminary data.</text>
</comment>
<feature type="domain" description="NfeD-like C-terminal" evidence="6">
    <location>
        <begin position="92"/>
        <end position="144"/>
    </location>
</feature>
<evidence type="ECO:0000259" key="6">
    <source>
        <dbReference type="Pfam" id="PF01957"/>
    </source>
</evidence>
<dbReference type="RefSeq" id="WP_189476695.1">
    <property type="nucleotide sequence ID" value="NZ_BMYM01000001.1"/>
</dbReference>
<evidence type="ECO:0000256" key="4">
    <source>
        <dbReference type="ARBA" id="ARBA00023136"/>
    </source>
</evidence>
<organism evidence="7 8">
    <name type="scientific">Parahalioglobus pacificus</name>
    <dbReference type="NCBI Taxonomy" id="930806"/>
    <lineage>
        <taxon>Bacteria</taxon>
        <taxon>Pseudomonadati</taxon>
        <taxon>Pseudomonadota</taxon>
        <taxon>Gammaproteobacteria</taxon>
        <taxon>Cellvibrionales</taxon>
        <taxon>Halieaceae</taxon>
        <taxon>Parahalioglobus</taxon>
    </lineage>
</organism>
<dbReference type="SUPFAM" id="SSF141322">
    <property type="entry name" value="NfeD domain-like"/>
    <property type="match status" value="1"/>
</dbReference>
<feature type="transmembrane region" description="Helical" evidence="5">
    <location>
        <begin position="52"/>
        <end position="71"/>
    </location>
</feature>
<dbReference type="InterPro" id="IPR012340">
    <property type="entry name" value="NA-bd_OB-fold"/>
</dbReference>
<proteinExistence type="predicted"/>
<evidence type="ECO:0000256" key="2">
    <source>
        <dbReference type="ARBA" id="ARBA00022692"/>
    </source>
</evidence>
<evidence type="ECO:0000313" key="7">
    <source>
        <dbReference type="EMBL" id="GHD31426.1"/>
    </source>
</evidence>
<dbReference type="GO" id="GO:0005886">
    <property type="term" value="C:plasma membrane"/>
    <property type="evidence" value="ECO:0007669"/>
    <property type="project" value="TreeGrafter"/>
</dbReference>
<keyword evidence="8" id="KW-1185">Reference proteome</keyword>
<gene>
    <name evidence="7" type="ORF">GCM10007053_14460</name>
</gene>
<dbReference type="AlphaFoldDB" id="A0A918XHF8"/>
<protein>
    <recommendedName>
        <fullName evidence="6">NfeD-like C-terminal domain-containing protein</fullName>
    </recommendedName>
</protein>
<dbReference type="InterPro" id="IPR052165">
    <property type="entry name" value="Membrane_assoc_protease"/>
</dbReference>
<evidence type="ECO:0000313" key="8">
    <source>
        <dbReference type="Proteomes" id="UP000644693"/>
    </source>
</evidence>
<evidence type="ECO:0000256" key="3">
    <source>
        <dbReference type="ARBA" id="ARBA00022989"/>
    </source>
</evidence>
<dbReference type="EMBL" id="BMYM01000001">
    <property type="protein sequence ID" value="GHD31426.1"/>
    <property type="molecule type" value="Genomic_DNA"/>
</dbReference>
<dbReference type="InterPro" id="IPR002810">
    <property type="entry name" value="NfeD-like_C"/>
</dbReference>
<keyword evidence="2 5" id="KW-0812">Transmembrane</keyword>
<dbReference type="PANTHER" id="PTHR33507:SF3">
    <property type="entry name" value="INNER MEMBRANE PROTEIN YBBJ"/>
    <property type="match status" value="1"/>
</dbReference>
<dbReference type="PANTHER" id="PTHR33507">
    <property type="entry name" value="INNER MEMBRANE PROTEIN YBBJ"/>
    <property type="match status" value="1"/>
</dbReference>
<reference evidence="7" key="2">
    <citation type="submission" date="2020-09" db="EMBL/GenBank/DDBJ databases">
        <authorList>
            <person name="Sun Q."/>
            <person name="Kim S."/>
        </authorList>
    </citation>
    <scope>NUCLEOTIDE SEQUENCE</scope>
    <source>
        <strain evidence="7">KCTC 23430</strain>
    </source>
</reference>
<name>A0A918XHF8_9GAMM</name>
<dbReference type="Pfam" id="PF01957">
    <property type="entry name" value="NfeD"/>
    <property type="match status" value="1"/>
</dbReference>
<comment type="subcellular location">
    <subcellularLocation>
        <location evidence="1">Membrane</location>
        <topology evidence="1">Multi-pass membrane protein</topology>
    </subcellularLocation>
</comment>